<name>A0A6C0BY29_9ZZZZ</name>
<feature type="transmembrane region" description="Helical" evidence="2">
    <location>
        <begin position="257"/>
        <end position="276"/>
    </location>
</feature>
<accession>A0A6C0BY29</accession>
<proteinExistence type="predicted"/>
<dbReference type="AlphaFoldDB" id="A0A6C0BY29"/>
<keyword evidence="2" id="KW-1133">Transmembrane helix</keyword>
<dbReference type="EMBL" id="MN739282">
    <property type="protein sequence ID" value="QHS96982.1"/>
    <property type="molecule type" value="Genomic_DNA"/>
</dbReference>
<keyword evidence="2" id="KW-0812">Transmembrane</keyword>
<protein>
    <submittedName>
        <fullName evidence="3">Uncharacterized protein</fullName>
    </submittedName>
</protein>
<feature type="coiled-coil region" evidence="1">
    <location>
        <begin position="30"/>
        <end position="57"/>
    </location>
</feature>
<organism evidence="3">
    <name type="scientific">viral metagenome</name>
    <dbReference type="NCBI Taxonomy" id="1070528"/>
    <lineage>
        <taxon>unclassified sequences</taxon>
        <taxon>metagenomes</taxon>
        <taxon>organismal metagenomes</taxon>
    </lineage>
</organism>
<keyword evidence="2" id="KW-0472">Membrane</keyword>
<evidence type="ECO:0000256" key="1">
    <source>
        <dbReference type="SAM" id="Coils"/>
    </source>
</evidence>
<evidence type="ECO:0000256" key="2">
    <source>
        <dbReference type="SAM" id="Phobius"/>
    </source>
</evidence>
<sequence length="303" mass="35259">MSDTSIAENELIRGYNLINKATNYTKVGCKKKILHSADEYNNMLQNLADEYLSILEEYTKDYPTYKMDLYEEDFFSGKGTKYFTELTKKVAKDEKEWEASPTARRWEAESINKSFNFTDAQNTELQGIYNRVVMPMMKKMSNDMYELRNLKEKYAKNEQIAKNEWLSLLGSDRQGIITNMESIETRLYDIQNELFTIKHMIETDVNTMQDCILTVSKDIDLLQVENSKLERKINSLQGRKAGAVGQVYDSQLLYNEYYLGNIIISIIVIVLLYKYLALYITDITNKVDTKFIPISYTKDTNTG</sequence>
<keyword evidence="1" id="KW-0175">Coiled coil</keyword>
<evidence type="ECO:0000313" key="3">
    <source>
        <dbReference type="EMBL" id="QHS96982.1"/>
    </source>
</evidence>
<reference evidence="3" key="1">
    <citation type="journal article" date="2020" name="Nature">
        <title>Giant virus diversity and host interactions through global metagenomics.</title>
        <authorList>
            <person name="Schulz F."/>
            <person name="Roux S."/>
            <person name="Paez-Espino D."/>
            <person name="Jungbluth S."/>
            <person name="Walsh D.A."/>
            <person name="Denef V.J."/>
            <person name="McMahon K.D."/>
            <person name="Konstantinidis K.T."/>
            <person name="Eloe-Fadrosh E.A."/>
            <person name="Kyrpides N.C."/>
            <person name="Woyke T."/>
        </authorList>
    </citation>
    <scope>NUCLEOTIDE SEQUENCE</scope>
    <source>
        <strain evidence="3">GVMAG-M-3300020166-5</strain>
    </source>
</reference>